<keyword evidence="2" id="KW-1185">Reference proteome</keyword>
<protein>
    <submittedName>
        <fullName evidence="1">Uncharacterized protein</fullName>
    </submittedName>
</protein>
<reference evidence="1" key="1">
    <citation type="submission" date="2013-04" db="EMBL/GenBank/DDBJ databases">
        <title>The genome sequencing project of 58 acetic acid bacteria.</title>
        <authorList>
            <person name="Okamoto-Kainuma A."/>
            <person name="Ishikawa M."/>
            <person name="Umino S."/>
            <person name="Koizumi Y."/>
            <person name="Shiwa Y."/>
            <person name="Yoshikawa H."/>
            <person name="Matsutani M."/>
            <person name="Matsushita K."/>
        </authorList>
    </citation>
    <scope>NUCLEOTIDE SEQUENCE</scope>
    <source>
        <strain evidence="1">NRIC 0521</strain>
    </source>
</reference>
<accession>A0ABQ0PIX6</accession>
<evidence type="ECO:0000313" key="1">
    <source>
        <dbReference type="EMBL" id="GBQ71480.1"/>
    </source>
</evidence>
<proteinExistence type="predicted"/>
<comment type="caution">
    <text evidence="1">The sequence shown here is derived from an EMBL/GenBank/DDBJ whole genome shotgun (WGS) entry which is preliminary data.</text>
</comment>
<dbReference type="EMBL" id="BAQJ01000108">
    <property type="protein sequence ID" value="GBQ71480.1"/>
    <property type="molecule type" value="Genomic_DNA"/>
</dbReference>
<gene>
    <name evidence="1" type="ORF">AA0521_1917</name>
</gene>
<dbReference type="Proteomes" id="UP001061452">
    <property type="component" value="Unassembled WGS sequence"/>
</dbReference>
<evidence type="ECO:0000313" key="2">
    <source>
        <dbReference type="Proteomes" id="UP001061452"/>
    </source>
</evidence>
<name>A0ABQ0PIX6_9PROT</name>
<sequence length="174" mass="19590">MLEPGVMTAGPILCERLRIPPFDPAVLKSTQWATAQQKAKLGNAILRFIALAMPAEKFTPALYNRLSNMFGFIAHYNRTGFAQTWFDNAATRRDFLDQVARYPCWGDPTFVWSDVEKEIGQRVRENLLVEAWTTRAREEQVTREKAELARLQAKHGGTVMAADAPVPTVQLGLL</sequence>
<organism evidence="1 2">
    <name type="scientific">Komagataeibacter intermedius NRIC 0521</name>
    <dbReference type="NCBI Taxonomy" id="1307934"/>
    <lineage>
        <taxon>Bacteria</taxon>
        <taxon>Pseudomonadati</taxon>
        <taxon>Pseudomonadota</taxon>
        <taxon>Alphaproteobacteria</taxon>
        <taxon>Acetobacterales</taxon>
        <taxon>Acetobacteraceae</taxon>
        <taxon>Komagataeibacter</taxon>
    </lineage>
</organism>